<evidence type="ECO:0000313" key="3">
    <source>
        <dbReference type="Proteomes" id="UP000223793"/>
    </source>
</evidence>
<accession>A0A0K0PVD2</accession>
<proteinExistence type="predicted"/>
<evidence type="ECO:0000256" key="1">
    <source>
        <dbReference type="SAM" id="Coils"/>
    </source>
</evidence>
<feature type="coiled-coil region" evidence="1">
    <location>
        <begin position="64"/>
        <end position="98"/>
    </location>
</feature>
<dbReference type="Proteomes" id="UP000223793">
    <property type="component" value="Segment"/>
</dbReference>
<dbReference type="OrthoDB" id="28599at10239"/>
<reference evidence="3" key="1">
    <citation type="submission" date="2015-07" db="EMBL/GenBank/DDBJ databases">
        <title>Complete genome sequence of Roseophage RDJL phage 2, a siphovirus infects Roseobacter denitrificans OCh114.</title>
        <authorList>
            <person name="Liang Y."/>
            <person name="Zhang Y."/>
            <person name="Zhou C."/>
            <person name="Chen Z."/>
            <person name="Yang S."/>
        </authorList>
    </citation>
    <scope>NUCLEOTIDE SEQUENCE [LARGE SCALE GENOMIC DNA]</scope>
</reference>
<dbReference type="EMBL" id="KT266805">
    <property type="protein sequence ID" value="AKQ75791.1"/>
    <property type="molecule type" value="Genomic_DNA"/>
</dbReference>
<gene>
    <name evidence="2" type="ORF">RDJLphi2_gp01</name>
</gene>
<evidence type="ECO:0000313" key="2">
    <source>
        <dbReference type="EMBL" id="AKQ75791.1"/>
    </source>
</evidence>
<protein>
    <submittedName>
        <fullName evidence="2">Uncharacterized protein</fullName>
    </submittedName>
</protein>
<organism evidence="2 3">
    <name type="scientific">Roseobacter phage RDJL Phi 2</name>
    <dbReference type="NCBI Taxonomy" id="1682380"/>
    <lineage>
        <taxon>Viruses</taxon>
        <taxon>Duplodnaviria</taxon>
        <taxon>Heunggongvirae</taxon>
        <taxon>Uroviricota</taxon>
        <taxon>Caudoviricetes</taxon>
        <taxon>Xiamenvirus</taxon>
        <taxon>Xiamenvirus RDJL2</taxon>
    </lineage>
</organism>
<keyword evidence="1" id="KW-0175">Coiled coil</keyword>
<sequence length="143" mass="15655">MVFSKMKLAIAGLLVAAMVTIIGLGYRHYTSLLSERDILKANNAVLETAVGTQQTTIDAQTAAISEWDQALAELSARMEEMERVRHEATQETRRLNALFADHDLRRLSFGRPGLIEPRINDGSDRAIRLLECATGAGGADCPD</sequence>
<name>A0A0K0PVD2_9CAUD</name>
<keyword evidence="3" id="KW-1185">Reference proteome</keyword>